<dbReference type="PANTHER" id="PTHR43562:SF3">
    <property type="entry name" value="SODIUM ION_PROTON EXCHANGER (EUROFUNG)"/>
    <property type="match status" value="1"/>
</dbReference>
<evidence type="ECO:0000256" key="8">
    <source>
        <dbReference type="ARBA" id="ARBA00023136"/>
    </source>
</evidence>
<protein>
    <recommendedName>
        <fullName evidence="11">Cation/H+ exchanger transmembrane domain-containing protein</fullName>
    </recommendedName>
</protein>
<dbReference type="OrthoDB" id="1288932at2759"/>
<dbReference type="GO" id="GO:0016020">
    <property type="term" value="C:membrane"/>
    <property type="evidence" value="ECO:0007669"/>
    <property type="project" value="UniProtKB-SubCell"/>
</dbReference>
<feature type="transmembrane region" description="Helical" evidence="10">
    <location>
        <begin position="128"/>
        <end position="149"/>
    </location>
</feature>
<evidence type="ECO:0000256" key="3">
    <source>
        <dbReference type="ARBA" id="ARBA00022449"/>
    </source>
</evidence>
<feature type="transmembrane region" description="Helical" evidence="10">
    <location>
        <begin position="99"/>
        <end position="122"/>
    </location>
</feature>
<feature type="transmembrane region" description="Helical" evidence="10">
    <location>
        <begin position="244"/>
        <end position="263"/>
    </location>
</feature>
<feature type="transmembrane region" description="Helical" evidence="10">
    <location>
        <begin position="45"/>
        <end position="64"/>
    </location>
</feature>
<feature type="domain" description="Cation/H+ exchanger transmembrane" evidence="11">
    <location>
        <begin position="54"/>
        <end position="279"/>
    </location>
</feature>
<keyword evidence="6" id="KW-0915">Sodium</keyword>
<reference evidence="12 13" key="1">
    <citation type="journal article" date="2020" name="Genomics">
        <title>Complete, high-quality genomes from long-read metagenomic sequencing of two wolf lichen thalli reveals enigmatic genome architecture.</title>
        <authorList>
            <person name="McKenzie S.K."/>
            <person name="Walston R.F."/>
            <person name="Allen J.L."/>
        </authorList>
    </citation>
    <scope>NUCLEOTIDE SEQUENCE [LARGE SCALE GENOMIC DNA]</scope>
    <source>
        <strain evidence="12">WasteWater2</strain>
    </source>
</reference>
<feature type="transmembrane region" description="Helical" evidence="10">
    <location>
        <begin position="200"/>
        <end position="218"/>
    </location>
</feature>
<keyword evidence="13" id="KW-1185">Reference proteome</keyword>
<dbReference type="InterPro" id="IPR038770">
    <property type="entry name" value="Na+/solute_symporter_sf"/>
</dbReference>
<name>A0A8H6L1K3_9LECA</name>
<feature type="transmembrane region" description="Helical" evidence="10">
    <location>
        <begin position="161"/>
        <end position="180"/>
    </location>
</feature>
<comment type="caution">
    <text evidence="12">The sequence shown here is derived from an EMBL/GenBank/DDBJ whole genome shotgun (WGS) entry which is preliminary data.</text>
</comment>
<accession>A0A8H6L1K3</accession>
<dbReference type="InterPro" id="IPR006153">
    <property type="entry name" value="Cation/H_exchanger_TM"/>
</dbReference>
<evidence type="ECO:0000313" key="13">
    <source>
        <dbReference type="Proteomes" id="UP000578531"/>
    </source>
</evidence>
<evidence type="ECO:0000256" key="10">
    <source>
        <dbReference type="SAM" id="Phobius"/>
    </source>
</evidence>
<evidence type="ECO:0000256" key="2">
    <source>
        <dbReference type="ARBA" id="ARBA00022448"/>
    </source>
</evidence>
<evidence type="ECO:0000256" key="5">
    <source>
        <dbReference type="ARBA" id="ARBA00022989"/>
    </source>
</evidence>
<evidence type="ECO:0000256" key="9">
    <source>
        <dbReference type="ARBA" id="ARBA00023201"/>
    </source>
</evidence>
<gene>
    <name evidence="12" type="ORF">HO173_009705</name>
</gene>
<keyword evidence="4 10" id="KW-0812">Transmembrane</keyword>
<evidence type="ECO:0000256" key="6">
    <source>
        <dbReference type="ARBA" id="ARBA00023053"/>
    </source>
</evidence>
<keyword evidence="9" id="KW-0739">Sodium transport</keyword>
<dbReference type="GeneID" id="59291355"/>
<evidence type="ECO:0000313" key="12">
    <source>
        <dbReference type="EMBL" id="KAF6232111.1"/>
    </source>
</evidence>
<evidence type="ECO:0000256" key="4">
    <source>
        <dbReference type="ARBA" id="ARBA00022692"/>
    </source>
</evidence>
<evidence type="ECO:0000256" key="7">
    <source>
        <dbReference type="ARBA" id="ARBA00023065"/>
    </source>
</evidence>
<dbReference type="PANTHER" id="PTHR43562">
    <property type="entry name" value="NAPA-TYPE SODIUM/HYDROGEN ANTIPORTER"/>
    <property type="match status" value="1"/>
</dbReference>
<dbReference type="GO" id="GO:0006814">
    <property type="term" value="P:sodium ion transport"/>
    <property type="evidence" value="ECO:0007669"/>
    <property type="project" value="UniProtKB-KW"/>
</dbReference>
<dbReference type="Pfam" id="PF00999">
    <property type="entry name" value="Na_H_Exchanger"/>
    <property type="match status" value="1"/>
</dbReference>
<dbReference type="RefSeq" id="XP_037161541.1">
    <property type="nucleotide sequence ID" value="XM_037311594.1"/>
</dbReference>
<organism evidence="12 13">
    <name type="scientific">Letharia columbiana</name>
    <dbReference type="NCBI Taxonomy" id="112416"/>
    <lineage>
        <taxon>Eukaryota</taxon>
        <taxon>Fungi</taxon>
        <taxon>Dikarya</taxon>
        <taxon>Ascomycota</taxon>
        <taxon>Pezizomycotina</taxon>
        <taxon>Lecanoromycetes</taxon>
        <taxon>OSLEUM clade</taxon>
        <taxon>Lecanoromycetidae</taxon>
        <taxon>Lecanorales</taxon>
        <taxon>Lecanorineae</taxon>
        <taxon>Parmeliaceae</taxon>
        <taxon>Letharia</taxon>
    </lineage>
</organism>
<proteinExistence type="predicted"/>
<dbReference type="EMBL" id="JACCJC010000051">
    <property type="protein sequence ID" value="KAF6232111.1"/>
    <property type="molecule type" value="Genomic_DNA"/>
</dbReference>
<evidence type="ECO:0000256" key="1">
    <source>
        <dbReference type="ARBA" id="ARBA00004141"/>
    </source>
</evidence>
<dbReference type="GO" id="GO:0015297">
    <property type="term" value="F:antiporter activity"/>
    <property type="evidence" value="ECO:0007669"/>
    <property type="project" value="UniProtKB-KW"/>
</dbReference>
<keyword evidence="8 10" id="KW-0472">Membrane</keyword>
<keyword evidence="7" id="KW-0406">Ion transport</keyword>
<keyword evidence="5 10" id="KW-1133">Transmembrane helix</keyword>
<dbReference type="AlphaFoldDB" id="A0A8H6L1K3"/>
<dbReference type="Gene3D" id="1.20.1530.20">
    <property type="match status" value="1"/>
</dbReference>
<evidence type="ECO:0000259" key="11">
    <source>
        <dbReference type="Pfam" id="PF00999"/>
    </source>
</evidence>
<keyword evidence="2" id="KW-0813">Transport</keyword>
<dbReference type="GO" id="GO:1902600">
    <property type="term" value="P:proton transmembrane transport"/>
    <property type="evidence" value="ECO:0007669"/>
    <property type="project" value="InterPro"/>
</dbReference>
<dbReference type="Proteomes" id="UP000578531">
    <property type="component" value="Unassembled WGS sequence"/>
</dbReference>
<feature type="transmembrane region" description="Helical" evidence="10">
    <location>
        <begin position="70"/>
        <end position="87"/>
    </location>
</feature>
<keyword evidence="3" id="KW-0050">Antiport</keyword>
<sequence>MCIGSDRHMRQDEQLRSSGSFAISRTNHQYHPHSLIISLNVINHLLDRLIYCGLIGQVLVGVAFGTEQAIVQLGYLGLILLVYEGGLNTNFKSLKANAGLSILVALTGICLPIAFAFCLRSLASATPLQAFAAGAALCSTSLGTTFTILNTSGLNNTRLGTVLTSAAMMDDLVGLVLVEVISKLGSGPSSFHAITVVRPIFVSIGLVLFVLLTCRYLVKPISLLIGGPSSSAVMRAIRKQPDKATLVTHTTLLFGIVAAASYAGTSNLFAAYLAGASIS</sequence>
<comment type="subcellular location">
    <subcellularLocation>
        <location evidence="1">Membrane</location>
        <topology evidence="1">Multi-pass membrane protein</topology>
    </subcellularLocation>
</comment>